<organism evidence="2 3">
    <name type="scientific">Mycolicibacillus trivialis</name>
    <dbReference type="NCBI Taxonomy" id="1798"/>
    <lineage>
        <taxon>Bacteria</taxon>
        <taxon>Bacillati</taxon>
        <taxon>Actinomycetota</taxon>
        <taxon>Actinomycetes</taxon>
        <taxon>Mycobacteriales</taxon>
        <taxon>Mycobacteriaceae</taxon>
        <taxon>Mycolicibacillus</taxon>
    </lineage>
</organism>
<dbReference type="STRING" id="1798.AWC30_08090"/>
<reference evidence="2 3" key="1">
    <citation type="submission" date="2016-01" db="EMBL/GenBank/DDBJ databases">
        <title>The new phylogeny of the genus Mycobacterium.</title>
        <authorList>
            <person name="Tarcisio F."/>
            <person name="Conor M."/>
            <person name="Antonella G."/>
            <person name="Elisabetta G."/>
            <person name="Giulia F.S."/>
            <person name="Sara T."/>
            <person name="Anna F."/>
            <person name="Clotilde B."/>
            <person name="Roberto B."/>
            <person name="Veronica D.S."/>
            <person name="Fabio R."/>
            <person name="Monica P."/>
            <person name="Olivier J."/>
            <person name="Enrico T."/>
            <person name="Nicola S."/>
        </authorList>
    </citation>
    <scope>NUCLEOTIDE SEQUENCE [LARGE SCALE GENOMIC DNA]</scope>
    <source>
        <strain evidence="2 3">DSM 44153</strain>
    </source>
</reference>
<dbReference type="EMBL" id="LQPZ01000017">
    <property type="protein sequence ID" value="ORX05780.1"/>
    <property type="molecule type" value="Genomic_DNA"/>
</dbReference>
<dbReference type="Pfam" id="PF17301">
    <property type="entry name" value="LpqV"/>
    <property type="match status" value="1"/>
</dbReference>
<protein>
    <submittedName>
        <fullName evidence="2">Uncharacterized protein</fullName>
    </submittedName>
</protein>
<evidence type="ECO:0000313" key="2">
    <source>
        <dbReference type="EMBL" id="ORX05780.1"/>
    </source>
</evidence>
<gene>
    <name evidence="2" type="ORF">AWC30_08090</name>
</gene>
<accession>A0A1X2EL88</accession>
<comment type="caution">
    <text evidence="2">The sequence shown here is derived from an EMBL/GenBank/DDBJ whole genome shotgun (WGS) entry which is preliminary data.</text>
</comment>
<sequence length="120" mass="12290">MIVTGSLALTGCAADHSRSAPPAPLGPGEAAVSPDGVTTEVNAPAASTEEEYIAACLQARAWMDGQDGDRDGLIEAYLKKVQESGEADAGTWDTSWSDLSPERQSALIVAVRAAADEACG</sequence>
<dbReference type="InterPro" id="IPR020377">
    <property type="entry name" value="Uncharacterised_LpqV"/>
</dbReference>
<proteinExistence type="predicted"/>
<dbReference type="AlphaFoldDB" id="A0A1X2EL88"/>
<evidence type="ECO:0000313" key="3">
    <source>
        <dbReference type="Proteomes" id="UP000193090"/>
    </source>
</evidence>
<feature type="region of interest" description="Disordered" evidence="1">
    <location>
        <begin position="13"/>
        <end position="37"/>
    </location>
</feature>
<evidence type="ECO:0000256" key="1">
    <source>
        <dbReference type="SAM" id="MobiDB-lite"/>
    </source>
</evidence>
<dbReference type="Proteomes" id="UP000193090">
    <property type="component" value="Unassembled WGS sequence"/>
</dbReference>
<keyword evidence="3" id="KW-1185">Reference proteome</keyword>
<name>A0A1X2EL88_9MYCO</name>